<accession>A0ABW8K824</accession>
<evidence type="ECO:0000313" key="2">
    <source>
        <dbReference type="Proteomes" id="UP001620408"/>
    </source>
</evidence>
<comment type="caution">
    <text evidence="1">The sequence shown here is derived from an EMBL/GenBank/DDBJ whole genome shotgun (WGS) entry which is preliminary data.</text>
</comment>
<organism evidence="1 2">
    <name type="scientific">Dyella koreensis</name>
    <dbReference type="NCBI Taxonomy" id="311235"/>
    <lineage>
        <taxon>Bacteria</taxon>
        <taxon>Pseudomonadati</taxon>
        <taxon>Pseudomonadota</taxon>
        <taxon>Gammaproteobacteria</taxon>
        <taxon>Lysobacterales</taxon>
        <taxon>Rhodanobacteraceae</taxon>
        <taxon>Dyella</taxon>
    </lineage>
</organism>
<dbReference type="Proteomes" id="UP001620408">
    <property type="component" value="Unassembled WGS sequence"/>
</dbReference>
<evidence type="ECO:0000313" key="1">
    <source>
        <dbReference type="EMBL" id="MFK2919036.1"/>
    </source>
</evidence>
<proteinExistence type="predicted"/>
<keyword evidence="2" id="KW-1185">Reference proteome</keyword>
<gene>
    <name evidence="1" type="ORF">ISS97_17330</name>
</gene>
<dbReference type="EMBL" id="JADIKD010000012">
    <property type="protein sequence ID" value="MFK2919036.1"/>
    <property type="molecule type" value="Genomic_DNA"/>
</dbReference>
<protein>
    <submittedName>
        <fullName evidence="1">Uncharacterized protein</fullName>
    </submittedName>
</protein>
<reference evidence="1 2" key="1">
    <citation type="submission" date="2020-10" db="EMBL/GenBank/DDBJ databases">
        <title>Phylogeny of dyella-like bacteria.</title>
        <authorList>
            <person name="Fu J."/>
        </authorList>
    </citation>
    <scope>NUCLEOTIDE SEQUENCE [LARGE SCALE GENOMIC DNA]</scope>
    <source>
        <strain evidence="1 2">BB4</strain>
    </source>
</reference>
<sequence>MAHVDDLRQPSGPTFPGKGAEIALLERKYRPYDFASVLESVMAIEAISSAMPRASSEVIEDELGMVKERQDGPGRVSSGRIAKSRRGDHGLDAQVLQRLIQLKPRAWPWCNPFIWELMRSGQLPMQDEEVRYNTFSEQVHKLLHVRTMMFGIQRVGSGSFQPVTLHHLRCLVMVGTLDAIAALWMLLIQAVAKGSDDILVIASHIPPALAMFYRRPEGQRTAVLLFARMRQLILDRVRTDVHELSLCRYDLPAVANRAMAWTLPALEIPHHSALHRKMAGASTLSRAQEETIERMMSASLRKRRTGRAVVTEKIVTLALTGDVRPAHRGMVGLPEVPSDVVEWIECSRAPLRRIGRRSAKVTQWVHPAQWPLALINQPHSSGVCWEKKAVAMFKEELGDYLCAGGL</sequence>
<name>A0ABW8K824_9GAMM</name>